<dbReference type="InterPro" id="IPR029063">
    <property type="entry name" value="SAM-dependent_MTases_sf"/>
</dbReference>
<dbReference type="CDD" id="cd02440">
    <property type="entry name" value="AdoMet_MTases"/>
    <property type="match status" value="1"/>
</dbReference>
<keyword evidence="2" id="KW-0489">Methyltransferase</keyword>
<organism evidence="2 3">
    <name type="scientific">Shewanella fodinae</name>
    <dbReference type="NCBI Taxonomy" id="552357"/>
    <lineage>
        <taxon>Bacteria</taxon>
        <taxon>Pseudomonadati</taxon>
        <taxon>Pseudomonadota</taxon>
        <taxon>Gammaproteobacteria</taxon>
        <taxon>Alteromonadales</taxon>
        <taxon>Shewanellaceae</taxon>
        <taxon>Shewanella</taxon>
    </lineage>
</organism>
<dbReference type="GO" id="GO:0032259">
    <property type="term" value="P:methylation"/>
    <property type="evidence" value="ECO:0007669"/>
    <property type="project" value="UniProtKB-KW"/>
</dbReference>
<dbReference type="Pfam" id="PF13649">
    <property type="entry name" value="Methyltransf_25"/>
    <property type="match status" value="1"/>
</dbReference>
<gene>
    <name evidence="2" type="ORF">EDC91_10123</name>
</gene>
<dbReference type="RefSeq" id="WP_133037305.1">
    <property type="nucleotide sequence ID" value="NZ_SLWF01000001.1"/>
</dbReference>
<feature type="domain" description="Methyltransferase" evidence="1">
    <location>
        <begin position="64"/>
        <end position="134"/>
    </location>
</feature>
<dbReference type="EMBL" id="SLWF01000001">
    <property type="protein sequence ID" value="TCN90554.1"/>
    <property type="molecule type" value="Genomic_DNA"/>
</dbReference>
<dbReference type="Proteomes" id="UP000294832">
    <property type="component" value="Unassembled WGS sequence"/>
</dbReference>
<keyword evidence="3" id="KW-1185">Reference proteome</keyword>
<dbReference type="AlphaFoldDB" id="A0A4V2RT55"/>
<name>A0A4V2RT55_9GAMM</name>
<accession>A0A4V2RT55</accession>
<reference evidence="2 3" key="1">
    <citation type="submission" date="2019-03" db="EMBL/GenBank/DDBJ databases">
        <title>Freshwater and sediment microbial communities from various areas in North America, analyzing microbe dynamics in response to fracking.</title>
        <authorList>
            <person name="Lamendella R."/>
        </authorList>
    </citation>
    <scope>NUCLEOTIDE SEQUENCE [LARGE SCALE GENOMIC DNA]</scope>
    <source>
        <strain evidence="2 3">74A</strain>
    </source>
</reference>
<proteinExistence type="predicted"/>
<dbReference type="InterPro" id="IPR041698">
    <property type="entry name" value="Methyltransf_25"/>
</dbReference>
<dbReference type="Gene3D" id="3.40.50.150">
    <property type="entry name" value="Vaccinia Virus protein VP39"/>
    <property type="match status" value="1"/>
</dbReference>
<evidence type="ECO:0000313" key="2">
    <source>
        <dbReference type="EMBL" id="TCN90554.1"/>
    </source>
</evidence>
<dbReference type="SUPFAM" id="SSF53335">
    <property type="entry name" value="S-adenosyl-L-methionine-dependent methyltransferases"/>
    <property type="match status" value="1"/>
</dbReference>
<dbReference type="OrthoDB" id="9795085at2"/>
<evidence type="ECO:0000259" key="1">
    <source>
        <dbReference type="Pfam" id="PF13649"/>
    </source>
</evidence>
<protein>
    <submittedName>
        <fullName evidence="2">Methyltransferase family protein</fullName>
    </submittedName>
</protein>
<dbReference type="GO" id="GO:0008168">
    <property type="term" value="F:methyltransferase activity"/>
    <property type="evidence" value="ECO:0007669"/>
    <property type="project" value="UniProtKB-KW"/>
</dbReference>
<sequence>MVLDELDFAELYRQQMQQAGRSTKAPEHWDARAEKMAEVCANPQDPYLLQLQQKMSLQGASTLLDMGCGPGSVCLNLAASLTQVYGVDYSRGMLEVAGRRAQGLGLHNVTLINKSWEDDWSDIPECDLAVASRSTLVADLRQALIKLNNKARLRIYTTHTVATSFVDVAVQRAIGRPVVELPNYIFAVNILYQLGINPKVDYIRGPNCQNKTDTFEQFADSVSWSLGTLDDVEQQRLFDFYQQKRRLGETIVPPSRDWALVYWDKTTTL</sequence>
<evidence type="ECO:0000313" key="3">
    <source>
        <dbReference type="Proteomes" id="UP000294832"/>
    </source>
</evidence>
<keyword evidence="2" id="KW-0808">Transferase</keyword>
<comment type="caution">
    <text evidence="2">The sequence shown here is derived from an EMBL/GenBank/DDBJ whole genome shotgun (WGS) entry which is preliminary data.</text>
</comment>